<protein>
    <submittedName>
        <fullName evidence="2">Uncharacterized protein</fullName>
    </submittedName>
</protein>
<reference evidence="2 3" key="1">
    <citation type="submission" date="2018-10" db="EMBL/GenBank/DDBJ databases">
        <title>Complete genome sequence of Brevundimonas naejangsanensis BRV3.</title>
        <authorList>
            <person name="Berrios L."/>
            <person name="Ely B."/>
        </authorList>
    </citation>
    <scope>NUCLEOTIDE SEQUENCE [LARGE SCALE GENOMIC DNA]</scope>
    <source>
        <strain evidence="2 3">BRV3</strain>
    </source>
</reference>
<feature type="compositionally biased region" description="Low complexity" evidence="1">
    <location>
        <begin position="9"/>
        <end position="24"/>
    </location>
</feature>
<sequence>MKGGDASKPRSGGLSRSSSPKGGSALQARSSSPKDDSATRKKPSLSPWEQQKEAAKRSALNALKRARRSAEKAGVSLSGWEGEFLDSVDERIREHGRAFADPEKGAPGQALSSLQGRKLKEITAKAKGEETRPWMRKAKAKE</sequence>
<gene>
    <name evidence="2" type="ORF">D8I30_08880</name>
</gene>
<evidence type="ECO:0000313" key="3">
    <source>
        <dbReference type="Proteomes" id="UP000276984"/>
    </source>
</evidence>
<feature type="region of interest" description="Disordered" evidence="1">
    <location>
        <begin position="1"/>
        <end position="61"/>
    </location>
</feature>
<keyword evidence="3" id="KW-1185">Reference proteome</keyword>
<accession>A0A494RIS5</accession>
<proteinExistence type="predicted"/>
<evidence type="ECO:0000256" key="1">
    <source>
        <dbReference type="SAM" id="MobiDB-lite"/>
    </source>
</evidence>
<evidence type="ECO:0000313" key="2">
    <source>
        <dbReference type="EMBL" id="AYG96358.1"/>
    </source>
</evidence>
<dbReference type="Proteomes" id="UP000276984">
    <property type="component" value="Chromosome"/>
</dbReference>
<name>A0A494RIS5_9CAUL</name>
<dbReference type="OrthoDB" id="7205290at2"/>
<dbReference type="EMBL" id="CP032707">
    <property type="protein sequence ID" value="AYG96358.1"/>
    <property type="molecule type" value="Genomic_DNA"/>
</dbReference>
<dbReference type="AlphaFoldDB" id="A0A494RIS5"/>
<organism evidence="2 3">
    <name type="scientific">Brevundimonas naejangsanensis</name>
    <dbReference type="NCBI Taxonomy" id="588932"/>
    <lineage>
        <taxon>Bacteria</taxon>
        <taxon>Pseudomonadati</taxon>
        <taxon>Pseudomonadota</taxon>
        <taxon>Alphaproteobacteria</taxon>
        <taxon>Caulobacterales</taxon>
        <taxon>Caulobacteraceae</taxon>
        <taxon>Brevundimonas</taxon>
    </lineage>
</organism>